<evidence type="ECO:0000256" key="2">
    <source>
        <dbReference type="ARBA" id="ARBA00023082"/>
    </source>
</evidence>
<evidence type="ECO:0000313" key="7">
    <source>
        <dbReference type="EMBL" id="GAA1527414.1"/>
    </source>
</evidence>
<protein>
    <recommendedName>
        <fullName evidence="6">RNA polymerase sigma-70 region 2 domain-containing protein</fullName>
    </recommendedName>
</protein>
<dbReference type="InterPro" id="IPR014284">
    <property type="entry name" value="RNA_pol_sigma-70_dom"/>
</dbReference>
<keyword evidence="3" id="KW-0238">DNA-binding</keyword>
<dbReference type="PANTHER" id="PTHR43133:SF8">
    <property type="entry name" value="RNA POLYMERASE SIGMA FACTOR HI_1459-RELATED"/>
    <property type="match status" value="1"/>
</dbReference>
<name>A0ABP4LMB1_9ACTN</name>
<dbReference type="Proteomes" id="UP001501470">
    <property type="component" value="Unassembled WGS sequence"/>
</dbReference>
<dbReference type="EMBL" id="BAAAQD010000010">
    <property type="protein sequence ID" value="GAA1527414.1"/>
    <property type="molecule type" value="Genomic_DNA"/>
</dbReference>
<feature type="compositionally biased region" description="Low complexity" evidence="5">
    <location>
        <begin position="302"/>
        <end position="319"/>
    </location>
</feature>
<feature type="domain" description="RNA polymerase sigma-70 region 2" evidence="6">
    <location>
        <begin position="23"/>
        <end position="90"/>
    </location>
</feature>
<evidence type="ECO:0000259" key="6">
    <source>
        <dbReference type="Pfam" id="PF04542"/>
    </source>
</evidence>
<dbReference type="InterPro" id="IPR013325">
    <property type="entry name" value="RNA_pol_sigma_r2"/>
</dbReference>
<keyword evidence="4" id="KW-0804">Transcription</keyword>
<evidence type="ECO:0000256" key="4">
    <source>
        <dbReference type="ARBA" id="ARBA00023163"/>
    </source>
</evidence>
<dbReference type="Gene3D" id="1.10.1740.10">
    <property type="match status" value="1"/>
</dbReference>
<evidence type="ECO:0000313" key="8">
    <source>
        <dbReference type="Proteomes" id="UP001501470"/>
    </source>
</evidence>
<dbReference type="InterPro" id="IPR007627">
    <property type="entry name" value="RNA_pol_sigma70_r2"/>
</dbReference>
<keyword evidence="1" id="KW-0805">Transcription regulation</keyword>
<accession>A0ABP4LMB1</accession>
<dbReference type="RefSeq" id="WP_344504560.1">
    <property type="nucleotide sequence ID" value="NZ_BAAAQD010000010.1"/>
</dbReference>
<feature type="region of interest" description="Disordered" evidence="5">
    <location>
        <begin position="293"/>
        <end position="323"/>
    </location>
</feature>
<organism evidence="7 8">
    <name type="scientific">Dactylosporangium maewongense</name>
    <dbReference type="NCBI Taxonomy" id="634393"/>
    <lineage>
        <taxon>Bacteria</taxon>
        <taxon>Bacillati</taxon>
        <taxon>Actinomycetota</taxon>
        <taxon>Actinomycetes</taxon>
        <taxon>Micromonosporales</taxon>
        <taxon>Micromonosporaceae</taxon>
        <taxon>Dactylosporangium</taxon>
    </lineage>
</organism>
<dbReference type="Pfam" id="PF04542">
    <property type="entry name" value="Sigma70_r2"/>
    <property type="match status" value="1"/>
</dbReference>
<dbReference type="PANTHER" id="PTHR43133">
    <property type="entry name" value="RNA POLYMERASE ECF-TYPE SIGMA FACTO"/>
    <property type="match status" value="1"/>
</dbReference>
<evidence type="ECO:0000256" key="5">
    <source>
        <dbReference type="SAM" id="MobiDB-lite"/>
    </source>
</evidence>
<dbReference type="InterPro" id="IPR039425">
    <property type="entry name" value="RNA_pol_sigma-70-like"/>
</dbReference>
<proteinExistence type="predicted"/>
<keyword evidence="2" id="KW-0731">Sigma factor</keyword>
<gene>
    <name evidence="7" type="ORF">GCM10009827_050580</name>
</gene>
<comment type="caution">
    <text evidence="7">The sequence shown here is derived from an EMBL/GenBank/DDBJ whole genome shotgun (WGS) entry which is preliminary data.</text>
</comment>
<evidence type="ECO:0000256" key="1">
    <source>
        <dbReference type="ARBA" id="ARBA00023015"/>
    </source>
</evidence>
<dbReference type="NCBIfam" id="TIGR02937">
    <property type="entry name" value="sigma70-ECF"/>
    <property type="match status" value="1"/>
</dbReference>
<dbReference type="SUPFAM" id="SSF88946">
    <property type="entry name" value="Sigma2 domain of RNA polymerase sigma factors"/>
    <property type="match status" value="1"/>
</dbReference>
<evidence type="ECO:0000256" key="3">
    <source>
        <dbReference type="ARBA" id="ARBA00023125"/>
    </source>
</evidence>
<reference evidence="8" key="1">
    <citation type="journal article" date="2019" name="Int. J. Syst. Evol. Microbiol.">
        <title>The Global Catalogue of Microorganisms (GCM) 10K type strain sequencing project: providing services to taxonomists for standard genome sequencing and annotation.</title>
        <authorList>
            <consortium name="The Broad Institute Genomics Platform"/>
            <consortium name="The Broad Institute Genome Sequencing Center for Infectious Disease"/>
            <person name="Wu L."/>
            <person name="Ma J."/>
        </authorList>
    </citation>
    <scope>NUCLEOTIDE SEQUENCE [LARGE SCALE GENOMIC DNA]</scope>
    <source>
        <strain evidence="8">JCM 15933</strain>
    </source>
</reference>
<keyword evidence="8" id="KW-1185">Reference proteome</keyword>
<sequence length="675" mass="71125">MAQSDEVLVAAARDGDRAAVEALAARYLPLVYSVVGRGADRDLDVDDIVQDAMVRVVTGVSTVRHAGRFRSWVVTIALRQLADARAEARRARLTRGEDQPDGLPDTADPSADFVGLAVLRQVLDVEQRGIAEAARWLDPAHRTVLSLWWLEAGGHLARAEVADALDLPAAHAGVRVQRMREQLDVARSVVRALDASPGCPALREVVAGWDGEPDPLWRKRIARHVRDCPQCTERSRRLPAAEGLLAGLPLLAPPPKAAAGGWALKAFALAGGAAALALALVIGVTVWRQPDEPRREVPAARPPATAQAPAPSSPAASPAAPSPSVPPFFATVPAVPEVAEFAPAGAVRQQQRVAGRDNGQSTRYGDRSVWIFDDTTLKDPFGFLSNSGAATKDLDASDGIDLTSGSPVAVDASKPPVELIVRSGAELEYERTHPARFAFWPGPVVADPARGRILVFYGKLCRAADPCTGPIGKGLGTGIAAIDMGTGAVTRLTAVNGPAVTSLEGTDPTMFFPDGAGFSSAAVTVGDVLYAYGVCTYQGCKLGKVGLADVTDRRKWTFWTGGGWTADPAAGAFTIAAGAAGQTVLYAPALKAWINTFMPNGSNDVMFQVGGALFGPWSKPVKAAPVPAGGDAANYALFAHPEYARQDGLVQYLTYFNPASGEQRIARIRFQPGRT</sequence>